<comment type="similarity">
    <text evidence="2">Belongs to the beta-class carbonic anhydrase family.</text>
</comment>
<dbReference type="GO" id="GO:0008270">
    <property type="term" value="F:zinc ion binding"/>
    <property type="evidence" value="ECO:0007669"/>
    <property type="project" value="InterPro"/>
</dbReference>
<protein>
    <recommendedName>
        <fullName evidence="3">carbonic anhydrase</fullName>
        <ecNumber evidence="3">4.2.1.1</ecNumber>
    </recommendedName>
</protein>
<proteinExistence type="inferred from homology"/>
<dbReference type="EMBL" id="CAADRP010001541">
    <property type="protein sequence ID" value="VFU40315.1"/>
    <property type="molecule type" value="Genomic_DNA"/>
</dbReference>
<comment type="catalytic activity">
    <reaction evidence="7">
        <text>hydrogencarbonate + H(+) = CO2 + H2O</text>
        <dbReference type="Rhea" id="RHEA:10748"/>
        <dbReference type="ChEBI" id="CHEBI:15377"/>
        <dbReference type="ChEBI" id="CHEBI:15378"/>
        <dbReference type="ChEBI" id="CHEBI:16526"/>
        <dbReference type="ChEBI" id="CHEBI:17544"/>
        <dbReference type="EC" id="4.2.1.1"/>
    </reaction>
</comment>
<dbReference type="GO" id="GO:0015976">
    <property type="term" value="P:carbon utilization"/>
    <property type="evidence" value="ECO:0007669"/>
    <property type="project" value="InterPro"/>
</dbReference>
<keyword evidence="4" id="KW-0702">S-nitrosylation</keyword>
<reference evidence="8" key="1">
    <citation type="submission" date="2019-03" db="EMBL/GenBank/DDBJ databases">
        <authorList>
            <person name="Mank J."/>
            <person name="Almeida P."/>
        </authorList>
    </citation>
    <scope>NUCLEOTIDE SEQUENCE</scope>
    <source>
        <strain evidence="8">78183</strain>
    </source>
</reference>
<evidence type="ECO:0000256" key="4">
    <source>
        <dbReference type="ARBA" id="ARBA00022799"/>
    </source>
</evidence>
<dbReference type="AlphaFoldDB" id="A0A6N2LH54"/>
<dbReference type="InterPro" id="IPR036874">
    <property type="entry name" value="Carbonic_anhydrase_sf"/>
</dbReference>
<evidence type="ECO:0000256" key="2">
    <source>
        <dbReference type="ARBA" id="ARBA00006217"/>
    </source>
</evidence>
<dbReference type="Gene3D" id="3.40.1050.10">
    <property type="entry name" value="Carbonic anhydrase"/>
    <property type="match status" value="3"/>
</dbReference>
<dbReference type="Pfam" id="PF00484">
    <property type="entry name" value="Pro_CA"/>
    <property type="match status" value="3"/>
</dbReference>
<dbReference type="InterPro" id="IPR015892">
    <property type="entry name" value="Carbonic_anhydrase_CS"/>
</dbReference>
<dbReference type="PANTHER" id="PTHR11002:SF45">
    <property type="entry name" value="CARBONIC ANHYDRASE"/>
    <property type="match status" value="1"/>
</dbReference>
<organism evidence="8">
    <name type="scientific">Salix viminalis</name>
    <name type="common">Common osier</name>
    <name type="synonym">Basket willow</name>
    <dbReference type="NCBI Taxonomy" id="40686"/>
    <lineage>
        <taxon>Eukaryota</taxon>
        <taxon>Viridiplantae</taxon>
        <taxon>Streptophyta</taxon>
        <taxon>Embryophyta</taxon>
        <taxon>Tracheophyta</taxon>
        <taxon>Spermatophyta</taxon>
        <taxon>Magnoliopsida</taxon>
        <taxon>eudicotyledons</taxon>
        <taxon>Gunneridae</taxon>
        <taxon>Pentapetalae</taxon>
        <taxon>rosids</taxon>
        <taxon>fabids</taxon>
        <taxon>Malpighiales</taxon>
        <taxon>Salicaceae</taxon>
        <taxon>Saliceae</taxon>
        <taxon>Salix</taxon>
    </lineage>
</organism>
<comment type="function">
    <text evidence="1">Reversible hydration of carbon dioxide.</text>
</comment>
<dbReference type="EC" id="4.2.1.1" evidence="3"/>
<dbReference type="PANTHER" id="PTHR11002">
    <property type="entry name" value="CARBONIC ANHYDRASE"/>
    <property type="match status" value="1"/>
</dbReference>
<evidence type="ECO:0000256" key="6">
    <source>
        <dbReference type="ARBA" id="ARBA00023239"/>
    </source>
</evidence>
<keyword evidence="6" id="KW-0456">Lyase</keyword>
<evidence type="ECO:0000256" key="3">
    <source>
        <dbReference type="ARBA" id="ARBA00012925"/>
    </source>
</evidence>
<dbReference type="InterPro" id="IPR001765">
    <property type="entry name" value="Carbonic_anhydrase"/>
</dbReference>
<dbReference type="PROSITE" id="PS00705">
    <property type="entry name" value="PROK_CO2_ANHYDRASE_2"/>
    <property type="match status" value="1"/>
</dbReference>
<evidence type="ECO:0000256" key="5">
    <source>
        <dbReference type="ARBA" id="ARBA00022833"/>
    </source>
</evidence>
<accession>A0A6N2LH54</accession>
<dbReference type="FunFam" id="3.40.1050.10:FF:000003">
    <property type="entry name" value="Carbonic anhydrase"/>
    <property type="match status" value="1"/>
</dbReference>
<dbReference type="SMART" id="SM00947">
    <property type="entry name" value="Pro_CA"/>
    <property type="match status" value="3"/>
</dbReference>
<evidence type="ECO:0000313" key="8">
    <source>
        <dbReference type="EMBL" id="VFU40315.1"/>
    </source>
</evidence>
<dbReference type="CDD" id="cd00884">
    <property type="entry name" value="beta_CA_cladeB"/>
    <property type="match status" value="1"/>
</dbReference>
<gene>
    <name evidence="8" type="ORF">SVIM_LOCUS230109</name>
</gene>
<dbReference type="InterPro" id="IPR045066">
    <property type="entry name" value="Beta_CA_cladeB"/>
</dbReference>
<evidence type="ECO:0000256" key="7">
    <source>
        <dbReference type="ARBA" id="ARBA00048348"/>
    </source>
</evidence>
<sequence length="638" mass="71794">MMQFLVFLFCDSRVIPSHILDTQPGEVFILFSQRFIMYLTWWPGTQLRYSGVGAANEYAVANLNVENILVIGHSRCEMRDRLMELPEDGSTDNDFIDDWVQIGLPAKAKVKAEFGHLPPDDEQNRECEMEAVNLSLTNLQTYPYVREKMARKALALRGGYYDFVKGHAGMGNLSQEEAIEGLKKLLIHNDKDEQLNKELGTKIEKLISDCVGTTPHDCHPVKAILGGMYPELFSELAEHQTPKFLVFACCDSRVSPSNILDFQPGEAFVFRNIANLVPPFNQVENILVIGHSRCGGIDRLMELPEDGSTDNDFIDDWVQIGLPAKAKVKAEFGHLPLDEQKRECEKEAVNLSLTNLQTYPYVRERMAKKALALGEGHAGMGNLSQDEAIEGLKKLLIHSDKDEQLNKELETKIEKLISDLLGTTPHDCHPVKRILGGFQSFKTTKFDMYPELFSELAEHQTPKFLVFACCDSRVSPSNILDFQPGEAFVFRNIGNLVPPFNQLRYSGVGAAIEYAVVKLNVENILVIGHSRCGGIDRLMYLPEDGSTANDCIDDWVQIGLPAKAKVKAEFGHLPLDEQKRECEKEAVNLSLTNLQTYPYVRERMARKALALRGGYYDFVEGCFKLWEVKSIITTPIHS</sequence>
<dbReference type="SUPFAM" id="SSF53056">
    <property type="entry name" value="beta-carbonic anhydrase, cab"/>
    <property type="match status" value="3"/>
</dbReference>
<name>A0A6N2LH54_SALVM</name>
<keyword evidence="5" id="KW-0862">Zinc</keyword>
<dbReference type="GO" id="GO:0004089">
    <property type="term" value="F:carbonate dehydratase activity"/>
    <property type="evidence" value="ECO:0007669"/>
    <property type="project" value="UniProtKB-EC"/>
</dbReference>
<evidence type="ECO:0000256" key="1">
    <source>
        <dbReference type="ARBA" id="ARBA00002904"/>
    </source>
</evidence>